<organism evidence="6 7">
    <name type="scientific">Variovorax dokdonensis</name>
    <dbReference type="NCBI Taxonomy" id="344883"/>
    <lineage>
        <taxon>Bacteria</taxon>
        <taxon>Pseudomonadati</taxon>
        <taxon>Pseudomonadota</taxon>
        <taxon>Betaproteobacteria</taxon>
        <taxon>Burkholderiales</taxon>
        <taxon>Comamonadaceae</taxon>
        <taxon>Variovorax</taxon>
    </lineage>
</organism>
<evidence type="ECO:0000256" key="1">
    <source>
        <dbReference type="ARBA" id="ARBA00022475"/>
    </source>
</evidence>
<feature type="transmembrane region" description="Helical" evidence="5">
    <location>
        <begin position="57"/>
        <end position="78"/>
    </location>
</feature>
<dbReference type="PANTHER" id="PTHR36116">
    <property type="entry name" value="UPF0060 MEMBRANE PROTEIN YNFA"/>
    <property type="match status" value="1"/>
</dbReference>
<dbReference type="Proteomes" id="UP001174908">
    <property type="component" value="Unassembled WGS sequence"/>
</dbReference>
<dbReference type="InterPro" id="IPR037185">
    <property type="entry name" value="EmrE-like"/>
</dbReference>
<dbReference type="InterPro" id="IPR003844">
    <property type="entry name" value="UPF0060"/>
</dbReference>
<keyword evidence="7" id="KW-1185">Reference proteome</keyword>
<keyword evidence="1 5" id="KW-1003">Cell membrane</keyword>
<evidence type="ECO:0000256" key="5">
    <source>
        <dbReference type="HAMAP-Rule" id="MF_00010"/>
    </source>
</evidence>
<keyword evidence="4 5" id="KW-0472">Membrane</keyword>
<reference evidence="6" key="1">
    <citation type="submission" date="2023-06" db="EMBL/GenBank/DDBJ databases">
        <authorList>
            <person name="Jiang Y."/>
            <person name="Liu Q."/>
        </authorList>
    </citation>
    <scope>NUCLEOTIDE SEQUENCE</scope>
    <source>
        <strain evidence="6">CGMCC 1.12089</strain>
    </source>
</reference>
<gene>
    <name evidence="6" type="ORF">QTH91_20060</name>
</gene>
<keyword evidence="2 5" id="KW-0812">Transmembrane</keyword>
<comment type="similarity">
    <text evidence="5">Belongs to the UPF0060 family.</text>
</comment>
<dbReference type="NCBIfam" id="NF002586">
    <property type="entry name" value="PRK02237.1"/>
    <property type="match status" value="1"/>
</dbReference>
<feature type="transmembrane region" description="Helical" evidence="5">
    <location>
        <begin position="34"/>
        <end position="51"/>
    </location>
</feature>
<evidence type="ECO:0000256" key="2">
    <source>
        <dbReference type="ARBA" id="ARBA00022692"/>
    </source>
</evidence>
<evidence type="ECO:0000313" key="7">
    <source>
        <dbReference type="Proteomes" id="UP001174908"/>
    </source>
</evidence>
<dbReference type="HAMAP" id="MF_00010">
    <property type="entry name" value="UPF0060"/>
    <property type="match status" value="1"/>
</dbReference>
<proteinExistence type="inferred from homology"/>
<name>A0ABT7NFT9_9BURK</name>
<dbReference type="EMBL" id="JASZYV010000004">
    <property type="protein sequence ID" value="MDM0046797.1"/>
    <property type="molecule type" value="Genomic_DNA"/>
</dbReference>
<protein>
    <submittedName>
        <fullName evidence="6">YnfA family protein</fullName>
    </submittedName>
</protein>
<feature type="transmembrane region" description="Helical" evidence="5">
    <location>
        <begin position="6"/>
        <end position="27"/>
    </location>
</feature>
<comment type="caution">
    <text evidence="6">The sequence shown here is derived from an EMBL/GenBank/DDBJ whole genome shotgun (WGS) entry which is preliminary data.</text>
</comment>
<evidence type="ECO:0000256" key="3">
    <source>
        <dbReference type="ARBA" id="ARBA00022989"/>
    </source>
</evidence>
<dbReference type="PANTHER" id="PTHR36116:SF1">
    <property type="entry name" value="UPF0060 MEMBRANE PROTEIN YNFA"/>
    <property type="match status" value="1"/>
</dbReference>
<dbReference type="RefSeq" id="WP_286661907.1">
    <property type="nucleotide sequence ID" value="NZ_JASZYV010000004.1"/>
</dbReference>
<dbReference type="SUPFAM" id="SSF103481">
    <property type="entry name" value="Multidrug resistance efflux transporter EmrE"/>
    <property type="match status" value="1"/>
</dbReference>
<accession>A0ABT7NFT9</accession>
<comment type="subcellular location">
    <subcellularLocation>
        <location evidence="5">Cell membrane</location>
        <topology evidence="5">Multi-pass membrane protein</topology>
    </subcellularLocation>
</comment>
<keyword evidence="3 5" id="KW-1133">Transmembrane helix</keyword>
<feature type="transmembrane region" description="Helical" evidence="5">
    <location>
        <begin position="90"/>
        <end position="107"/>
    </location>
</feature>
<sequence>MEALKTVTLFVVTALAEIVGCYLPYLWMKEGRSAWLLVPAALSLALFAWLLSLHPTAAGRVYAAYGGVYVCVAILWLWAVDKIKPSTSDWIGVAVCLVGMAIIMFGPRDAAH</sequence>
<evidence type="ECO:0000256" key="4">
    <source>
        <dbReference type="ARBA" id="ARBA00023136"/>
    </source>
</evidence>
<dbReference type="Pfam" id="PF02694">
    <property type="entry name" value="UPF0060"/>
    <property type="match status" value="1"/>
</dbReference>
<evidence type="ECO:0000313" key="6">
    <source>
        <dbReference type="EMBL" id="MDM0046797.1"/>
    </source>
</evidence>